<feature type="coiled-coil region" evidence="1">
    <location>
        <begin position="36"/>
        <end position="63"/>
    </location>
</feature>
<dbReference type="Proteomes" id="UP001057375">
    <property type="component" value="Unassembled WGS sequence"/>
</dbReference>
<reference evidence="3" key="1">
    <citation type="submission" date="2022-03" db="EMBL/GenBank/DDBJ databases">
        <title>Draft genome sequence of Aduncisulcus paluster, a free-living microaerophilic Fornicata.</title>
        <authorList>
            <person name="Yuyama I."/>
            <person name="Kume K."/>
            <person name="Tamura T."/>
            <person name="Inagaki Y."/>
            <person name="Hashimoto T."/>
        </authorList>
    </citation>
    <scope>NUCLEOTIDE SEQUENCE</scope>
    <source>
        <strain evidence="3">NY0171</strain>
    </source>
</reference>
<keyword evidence="4" id="KW-1185">Reference proteome</keyword>
<organism evidence="3 4">
    <name type="scientific">Aduncisulcus paluster</name>
    <dbReference type="NCBI Taxonomy" id="2918883"/>
    <lineage>
        <taxon>Eukaryota</taxon>
        <taxon>Metamonada</taxon>
        <taxon>Carpediemonas-like organisms</taxon>
        <taxon>Aduncisulcus</taxon>
    </lineage>
</organism>
<evidence type="ECO:0000256" key="1">
    <source>
        <dbReference type="SAM" id="Coils"/>
    </source>
</evidence>
<evidence type="ECO:0000313" key="4">
    <source>
        <dbReference type="Proteomes" id="UP001057375"/>
    </source>
</evidence>
<proteinExistence type="predicted"/>
<feature type="region of interest" description="Disordered" evidence="2">
    <location>
        <begin position="1"/>
        <end position="20"/>
    </location>
</feature>
<sequence length="940" mass="107350">MHVNETDKSSEESSSLSVHQETATIGAAVLQPSGTGDSEISELQKLRAELALLKQETQRRNEREKCCDAWMSCMRFSLSDTFLISQSDSKVVWERINLLSFFRKTYWKCSTKEIAKKKELRALRIVLHVSGFQYVGIKSSHQSETTKEEEDALLLVPVNQYFKSPHLNCLLSIDSYRKSFLKQLEKTRISAMTDERMLLAFRPLERIHSVIREVFGCRDMVEVLYELEEELSLPHIPVLVVGIQVFLDDLPYKKCPNCRKEFYVAEIQGDYPTETFRVLSIEDLDRKGIISALIPCERACYPRGERGVVLPEFPEPIIPSRPTSSICVPLPSTPLCSFKGELSAEDGDLDTIFLFFANEKMLEPEYNVESSDSDTDFFLIKKGRKRKNNGKMREQTLLKEINKLNEKIPMVKDDSLKGYELRFKQLLRHWDSLSKLREVAVFRRHKFGNIIRKNSFVMGFGSVLARLAVQEKKKLLIAYGDAGRAHMGRNRAFKQGSYSSSATIASSHRLRSVADPTVFPLFQDLLCSDFSFDDRHIYPQYNLSTTGRSLERTPTHDTMSDSFQFIREPTSILSDLCGIYVRDLWETGLDSIMIWGLCSSEDKDGMAAWDIMQDQIRHATRFPFLIHTGTLMVKIFLKVFAFAADTPQRVKLSGLTASFPNNCVFCSGILSTGNKVSKKGWIEAEKCQIREGCEQFGIDLLHMELKGTSKYYLSLAIHFFRKYRGSTEAASRVFNSRLHLLSLPHVLEEPVKWEGHHHRKFLPLVALRQGDLVRDERVIQLWEGFSSYHHDLRYLKRVEEAKKQNHRTLDLRDHLVSPTPLLSTPSSSSMSSVPIPDPPVSMLSPRHIPDEFILKALFSLCQNIVPSPPPQPSFFRRAANLSPVGHAFIAKSCRKGVVTVSFLSEVARLASQCEVNTPHLHHFPTRTDLMAWEREKNTAS</sequence>
<comment type="caution">
    <text evidence="3">The sequence shown here is derived from an EMBL/GenBank/DDBJ whole genome shotgun (WGS) entry which is preliminary data.</text>
</comment>
<name>A0ABQ5KFX1_9EUKA</name>
<protein>
    <submittedName>
        <fullName evidence="3">Uncharacterized protein</fullName>
    </submittedName>
</protein>
<evidence type="ECO:0000313" key="3">
    <source>
        <dbReference type="EMBL" id="GKT31440.1"/>
    </source>
</evidence>
<gene>
    <name evidence="3" type="ORF">ADUPG1_005884</name>
</gene>
<evidence type="ECO:0000256" key="2">
    <source>
        <dbReference type="SAM" id="MobiDB-lite"/>
    </source>
</evidence>
<keyword evidence="1" id="KW-0175">Coiled coil</keyword>
<accession>A0ABQ5KFX1</accession>
<feature type="compositionally biased region" description="Basic and acidic residues" evidence="2">
    <location>
        <begin position="1"/>
        <end position="11"/>
    </location>
</feature>
<dbReference type="EMBL" id="BQXS01009659">
    <property type="protein sequence ID" value="GKT31440.1"/>
    <property type="molecule type" value="Genomic_DNA"/>
</dbReference>